<feature type="region of interest" description="Disordered" evidence="1">
    <location>
        <begin position="127"/>
        <end position="152"/>
    </location>
</feature>
<sequence>MQAACGAREYTHSGAVFPNNQSNHLCVSTAALTRGERNSTPDRLTLYGRGLYIHIRGKCFCFLFSFAFLHELSCRGHSFWLGLYPLGAMLYLYPFFIASLNELRQIFHSSDNDKHICLSSRYDTANNMKNHEQPQPGTTEPKQTPTKPLWKA</sequence>
<dbReference type="EMBL" id="JAULSX010000002">
    <property type="protein sequence ID" value="KAK3497663.1"/>
    <property type="molecule type" value="Genomic_DNA"/>
</dbReference>
<dbReference type="RefSeq" id="XP_062695927.1">
    <property type="nucleotide sequence ID" value="XM_062841966.1"/>
</dbReference>
<dbReference type="Proteomes" id="UP001285908">
    <property type="component" value="Unassembled WGS sequence"/>
</dbReference>
<keyword evidence="4" id="KW-1185">Reference proteome</keyword>
<proteinExistence type="predicted"/>
<dbReference type="GeneID" id="87879588"/>
<gene>
    <name evidence="3" type="ORF">B0T23DRAFT_89856</name>
</gene>
<evidence type="ECO:0000256" key="1">
    <source>
        <dbReference type="SAM" id="MobiDB-lite"/>
    </source>
</evidence>
<feature type="transmembrane region" description="Helical" evidence="2">
    <location>
        <begin position="81"/>
        <end position="100"/>
    </location>
</feature>
<dbReference type="AlphaFoldDB" id="A0AAJ0MU49"/>
<comment type="caution">
    <text evidence="3">The sequence shown here is derived from an EMBL/GenBank/DDBJ whole genome shotgun (WGS) entry which is preliminary data.</text>
</comment>
<evidence type="ECO:0000313" key="3">
    <source>
        <dbReference type="EMBL" id="KAK3497663.1"/>
    </source>
</evidence>
<feature type="compositionally biased region" description="Polar residues" evidence="1">
    <location>
        <begin position="127"/>
        <end position="146"/>
    </location>
</feature>
<protein>
    <submittedName>
        <fullName evidence="3">Uncharacterized protein</fullName>
    </submittedName>
</protein>
<keyword evidence="2" id="KW-0812">Transmembrane</keyword>
<keyword evidence="2" id="KW-1133">Transmembrane helix</keyword>
<evidence type="ECO:0000256" key="2">
    <source>
        <dbReference type="SAM" id="Phobius"/>
    </source>
</evidence>
<accession>A0AAJ0MU49</accession>
<reference evidence="3 4" key="1">
    <citation type="journal article" date="2023" name="Mol. Phylogenet. Evol.">
        <title>Genome-scale phylogeny and comparative genomics of the fungal order Sordariales.</title>
        <authorList>
            <person name="Hensen N."/>
            <person name="Bonometti L."/>
            <person name="Westerberg I."/>
            <person name="Brannstrom I.O."/>
            <person name="Guillou S."/>
            <person name="Cros-Aarteil S."/>
            <person name="Calhoun S."/>
            <person name="Haridas S."/>
            <person name="Kuo A."/>
            <person name="Mondo S."/>
            <person name="Pangilinan J."/>
            <person name="Riley R."/>
            <person name="LaButti K."/>
            <person name="Andreopoulos B."/>
            <person name="Lipzen A."/>
            <person name="Chen C."/>
            <person name="Yan M."/>
            <person name="Daum C."/>
            <person name="Ng V."/>
            <person name="Clum A."/>
            <person name="Steindorff A."/>
            <person name="Ohm R.A."/>
            <person name="Martin F."/>
            <person name="Silar P."/>
            <person name="Natvig D.O."/>
            <person name="Lalanne C."/>
            <person name="Gautier V."/>
            <person name="Ament-Velasquez S.L."/>
            <person name="Kruys A."/>
            <person name="Hutchinson M.I."/>
            <person name="Powell A.J."/>
            <person name="Barry K."/>
            <person name="Miller A.N."/>
            <person name="Grigoriev I.V."/>
            <person name="Debuchy R."/>
            <person name="Gladieux P."/>
            <person name="Hiltunen Thoren M."/>
            <person name="Johannesson H."/>
        </authorList>
    </citation>
    <scope>NUCLEOTIDE SEQUENCE [LARGE SCALE GENOMIC DNA]</scope>
    <source>
        <strain evidence="3 4">FGSC 10403</strain>
    </source>
</reference>
<organism evidence="3 4">
    <name type="scientific">Neurospora hispaniola</name>
    <dbReference type="NCBI Taxonomy" id="588809"/>
    <lineage>
        <taxon>Eukaryota</taxon>
        <taxon>Fungi</taxon>
        <taxon>Dikarya</taxon>
        <taxon>Ascomycota</taxon>
        <taxon>Pezizomycotina</taxon>
        <taxon>Sordariomycetes</taxon>
        <taxon>Sordariomycetidae</taxon>
        <taxon>Sordariales</taxon>
        <taxon>Sordariaceae</taxon>
        <taxon>Neurospora</taxon>
    </lineage>
</organism>
<evidence type="ECO:0000313" key="4">
    <source>
        <dbReference type="Proteomes" id="UP001285908"/>
    </source>
</evidence>
<name>A0AAJ0MU49_9PEZI</name>
<feature type="transmembrane region" description="Helical" evidence="2">
    <location>
        <begin position="51"/>
        <end position="69"/>
    </location>
</feature>
<keyword evidence="2" id="KW-0472">Membrane</keyword>